<name>A0A8S5P6J6_9CAUD</name>
<reference evidence="1" key="1">
    <citation type="journal article" date="2021" name="Proc. Natl. Acad. Sci. U.S.A.">
        <title>A Catalog of Tens of Thousands of Viruses from Human Metagenomes Reveals Hidden Associations with Chronic Diseases.</title>
        <authorList>
            <person name="Tisza M.J."/>
            <person name="Buck C.B."/>
        </authorList>
    </citation>
    <scope>NUCLEOTIDE SEQUENCE</scope>
    <source>
        <strain evidence="1">CtEwD1</strain>
    </source>
</reference>
<dbReference type="EMBL" id="BK015352">
    <property type="protein sequence ID" value="DAE02775.1"/>
    <property type="molecule type" value="Genomic_DNA"/>
</dbReference>
<organism evidence="1">
    <name type="scientific">Myoviridae sp. ctEwD1</name>
    <dbReference type="NCBI Taxonomy" id="2825063"/>
    <lineage>
        <taxon>Viruses</taxon>
        <taxon>Duplodnaviria</taxon>
        <taxon>Heunggongvirae</taxon>
        <taxon>Uroviricota</taxon>
        <taxon>Caudoviricetes</taxon>
    </lineage>
</organism>
<sequence>MNLHAVVRGAITAVARDLPAELYTMTGEQERGERGDLLPVFAGPVPVLGQWQSIKADEIIQTERINEATTVRRVYLRATDDASSRPWASWRPLGRSGDLLKDDRGAYWLVDAVIEDFTHEGWVCVQAVLQTVPPRFKVKEPTDGGS</sequence>
<accession>A0A8S5P6J6</accession>
<evidence type="ECO:0000313" key="1">
    <source>
        <dbReference type="EMBL" id="DAE02775.1"/>
    </source>
</evidence>
<proteinExistence type="predicted"/>
<protein>
    <submittedName>
        <fullName evidence="1">Head closure knob</fullName>
    </submittedName>
</protein>